<protein>
    <submittedName>
        <fullName evidence="3">Alpha/beta hydrolase</fullName>
    </submittedName>
</protein>
<comment type="caution">
    <text evidence="3">The sequence shown here is derived from an EMBL/GenBank/DDBJ whole genome shotgun (WGS) entry which is preliminary data.</text>
</comment>
<evidence type="ECO:0000313" key="4">
    <source>
        <dbReference type="Proteomes" id="UP000823851"/>
    </source>
</evidence>
<accession>A0A9D2QXI8</accession>
<gene>
    <name evidence="3" type="ORF">H9912_03605</name>
</gene>
<keyword evidence="1 3" id="KW-0378">Hydrolase</keyword>
<reference evidence="3" key="2">
    <citation type="submission" date="2021-04" db="EMBL/GenBank/DDBJ databases">
        <authorList>
            <person name="Gilroy R."/>
        </authorList>
    </citation>
    <scope>NUCLEOTIDE SEQUENCE</scope>
    <source>
        <strain evidence="3">ChiHjej8B7-25341</strain>
    </source>
</reference>
<dbReference type="AlphaFoldDB" id="A0A9D2QXI8"/>
<dbReference type="PANTHER" id="PTHR48081">
    <property type="entry name" value="AB HYDROLASE SUPERFAMILY PROTEIN C4A8.06C"/>
    <property type="match status" value="1"/>
</dbReference>
<organism evidence="3 4">
    <name type="scientific">Candidatus Eisenbergiella stercorigallinarum</name>
    <dbReference type="NCBI Taxonomy" id="2838557"/>
    <lineage>
        <taxon>Bacteria</taxon>
        <taxon>Bacillati</taxon>
        <taxon>Bacillota</taxon>
        <taxon>Clostridia</taxon>
        <taxon>Lachnospirales</taxon>
        <taxon>Lachnospiraceae</taxon>
        <taxon>Eisenbergiella</taxon>
    </lineage>
</organism>
<dbReference type="PANTHER" id="PTHR48081:SF13">
    <property type="entry name" value="ALPHA_BETA HYDROLASE"/>
    <property type="match status" value="1"/>
</dbReference>
<dbReference type="GO" id="GO:0016787">
    <property type="term" value="F:hydrolase activity"/>
    <property type="evidence" value="ECO:0007669"/>
    <property type="project" value="UniProtKB-KW"/>
</dbReference>
<reference evidence="3" key="1">
    <citation type="journal article" date="2021" name="PeerJ">
        <title>Extensive microbial diversity within the chicken gut microbiome revealed by metagenomics and culture.</title>
        <authorList>
            <person name="Gilroy R."/>
            <person name="Ravi A."/>
            <person name="Getino M."/>
            <person name="Pursley I."/>
            <person name="Horton D.L."/>
            <person name="Alikhan N.F."/>
            <person name="Baker D."/>
            <person name="Gharbi K."/>
            <person name="Hall N."/>
            <person name="Watson M."/>
            <person name="Adriaenssens E.M."/>
            <person name="Foster-Nyarko E."/>
            <person name="Jarju S."/>
            <person name="Secka A."/>
            <person name="Antonio M."/>
            <person name="Oren A."/>
            <person name="Chaudhuri R.R."/>
            <person name="La Ragione R."/>
            <person name="Hildebrand F."/>
            <person name="Pallen M.J."/>
        </authorList>
    </citation>
    <scope>NUCLEOTIDE SEQUENCE</scope>
    <source>
        <strain evidence="3">ChiHjej8B7-25341</strain>
    </source>
</reference>
<dbReference type="InterPro" id="IPR049492">
    <property type="entry name" value="BD-FAE-like_dom"/>
</dbReference>
<sequence length="284" mass="32156">MQEEPLAKVITPAEIDFEKEGLVQKEGVVYTTHGGKACRMDIVYPVRAKEALPVVVWVHGGGWASEDLTRKYLPSTQLAQLARRGFVTASIDYRLSQEAPFPAQIEDCKAAVRFLRAHAQEYHVDPERIAAWGESAGGHLVELMAYSADEEFLDDCCPEYSSRIQAVVPWYAPADLRLTTEEWEASEVYRMLFPDSDLKERERHMEQASPICYASRTNPPTLLMHGDADRLVSYENSRRMYEALKAAGNDVRLITVPGQGHGFFDGEEYYGQIFQFLEDTLRKA</sequence>
<proteinExistence type="predicted"/>
<feature type="domain" description="BD-FAE-like" evidence="2">
    <location>
        <begin position="40"/>
        <end position="244"/>
    </location>
</feature>
<evidence type="ECO:0000313" key="3">
    <source>
        <dbReference type="EMBL" id="HJD31007.1"/>
    </source>
</evidence>
<dbReference type="InterPro" id="IPR050300">
    <property type="entry name" value="GDXG_lipolytic_enzyme"/>
</dbReference>
<dbReference type="Proteomes" id="UP000823851">
    <property type="component" value="Unassembled WGS sequence"/>
</dbReference>
<dbReference type="Pfam" id="PF20434">
    <property type="entry name" value="BD-FAE"/>
    <property type="match status" value="1"/>
</dbReference>
<evidence type="ECO:0000259" key="2">
    <source>
        <dbReference type="Pfam" id="PF20434"/>
    </source>
</evidence>
<dbReference type="EMBL" id="DWUW01000105">
    <property type="protein sequence ID" value="HJD31007.1"/>
    <property type="molecule type" value="Genomic_DNA"/>
</dbReference>
<name>A0A9D2QXI8_9FIRM</name>
<dbReference type="Gene3D" id="3.40.50.1820">
    <property type="entry name" value="alpha/beta hydrolase"/>
    <property type="match status" value="1"/>
</dbReference>
<evidence type="ECO:0000256" key="1">
    <source>
        <dbReference type="ARBA" id="ARBA00022801"/>
    </source>
</evidence>
<dbReference type="InterPro" id="IPR029058">
    <property type="entry name" value="AB_hydrolase_fold"/>
</dbReference>
<dbReference type="SUPFAM" id="SSF53474">
    <property type="entry name" value="alpha/beta-Hydrolases"/>
    <property type="match status" value="1"/>
</dbReference>